<dbReference type="STRING" id="342668.A0A1B8GV80"/>
<evidence type="ECO:0000256" key="10">
    <source>
        <dbReference type="ARBA" id="ARBA00023065"/>
    </source>
</evidence>
<dbReference type="GO" id="GO:0052851">
    <property type="term" value="F:ferric-chelate reductase (NADPH) activity"/>
    <property type="evidence" value="ECO:0007669"/>
    <property type="project" value="UniProtKB-EC"/>
</dbReference>
<keyword evidence="12" id="KW-0325">Glycoprotein</keyword>
<feature type="transmembrane region" description="Helical" evidence="14">
    <location>
        <begin position="273"/>
        <end position="293"/>
    </location>
</feature>
<keyword evidence="8 14" id="KW-1133">Transmembrane helix</keyword>
<gene>
    <name evidence="16" type="ORF">VE01_02217</name>
</gene>
<evidence type="ECO:0000256" key="8">
    <source>
        <dbReference type="ARBA" id="ARBA00022989"/>
    </source>
</evidence>
<evidence type="ECO:0000256" key="13">
    <source>
        <dbReference type="ARBA" id="ARBA00048483"/>
    </source>
</evidence>
<evidence type="ECO:0000256" key="2">
    <source>
        <dbReference type="ARBA" id="ARBA00006278"/>
    </source>
</evidence>
<dbReference type="GO" id="GO:0006879">
    <property type="term" value="P:intracellular iron ion homeostasis"/>
    <property type="evidence" value="ECO:0007669"/>
    <property type="project" value="TreeGrafter"/>
</dbReference>
<evidence type="ECO:0000256" key="7">
    <source>
        <dbReference type="ARBA" id="ARBA00022982"/>
    </source>
</evidence>
<dbReference type="Pfam" id="PF08022">
    <property type="entry name" value="FAD_binding_8"/>
    <property type="match status" value="1"/>
</dbReference>
<feature type="transmembrane region" description="Helical" evidence="14">
    <location>
        <begin position="151"/>
        <end position="171"/>
    </location>
</feature>
<keyword evidence="11 14" id="KW-0472">Membrane</keyword>
<comment type="catalytic activity">
    <reaction evidence="13">
        <text>2 a Fe(II)-siderophore + NADP(+) + H(+) = 2 a Fe(III)-siderophore + NADPH</text>
        <dbReference type="Rhea" id="RHEA:28795"/>
        <dbReference type="Rhea" id="RHEA-COMP:11342"/>
        <dbReference type="Rhea" id="RHEA-COMP:11344"/>
        <dbReference type="ChEBI" id="CHEBI:15378"/>
        <dbReference type="ChEBI" id="CHEBI:29033"/>
        <dbReference type="ChEBI" id="CHEBI:29034"/>
        <dbReference type="ChEBI" id="CHEBI:57783"/>
        <dbReference type="ChEBI" id="CHEBI:58349"/>
        <dbReference type="EC" id="1.16.1.9"/>
    </reaction>
</comment>
<dbReference type="InterPro" id="IPR017927">
    <property type="entry name" value="FAD-bd_FR_type"/>
</dbReference>
<evidence type="ECO:0000256" key="9">
    <source>
        <dbReference type="ARBA" id="ARBA00023002"/>
    </source>
</evidence>
<evidence type="ECO:0000256" key="5">
    <source>
        <dbReference type="ARBA" id="ARBA00022475"/>
    </source>
</evidence>
<dbReference type="SFLD" id="SFLDS00052">
    <property type="entry name" value="Ferric_Reductase_Domain"/>
    <property type="match status" value="1"/>
</dbReference>
<evidence type="ECO:0000256" key="12">
    <source>
        <dbReference type="ARBA" id="ARBA00023180"/>
    </source>
</evidence>
<dbReference type="SUPFAM" id="SSF52343">
    <property type="entry name" value="Ferredoxin reductase-like, C-terminal NADP-linked domain"/>
    <property type="match status" value="1"/>
</dbReference>
<evidence type="ECO:0000256" key="14">
    <source>
        <dbReference type="SAM" id="Phobius"/>
    </source>
</evidence>
<reference evidence="17" key="2">
    <citation type="journal article" date="2018" name="Nat. Commun.">
        <title>Extreme sensitivity to ultraviolet light in the fungal pathogen causing white-nose syndrome of bats.</title>
        <authorList>
            <person name="Palmer J.M."/>
            <person name="Drees K.P."/>
            <person name="Foster J.T."/>
            <person name="Lindner D.L."/>
        </authorList>
    </citation>
    <scope>NUCLEOTIDE SEQUENCE [LARGE SCALE GENOMIC DNA]</scope>
    <source>
        <strain evidence="17">UAMH 10579</strain>
    </source>
</reference>
<dbReference type="Pfam" id="PF01794">
    <property type="entry name" value="Ferric_reduct"/>
    <property type="match status" value="1"/>
</dbReference>
<dbReference type="SUPFAM" id="SSF63380">
    <property type="entry name" value="Riboflavin synthase domain-like"/>
    <property type="match status" value="1"/>
</dbReference>
<sequence>MGMDMNMGMGMDMSSDSAAFVDTNSSMARSYWYIIAAVLGFTALLRIFQIAETRTRLRLAKLRAVEHPTQPRNALAQALATGSAILREIAGPKYHINNRWASWLSPPSLGRSLIIVIYMAVILYMLLWHSITFDAYYYEKIAFRAAWVSVTQVPFVYLLASKASLIGLLSGSSHERINWLHRWVSRTLLVTVTVHGGFFYVEWYRADLVEVELQMMTMVKYGIGAWAVLAWTFLTSLTPIRSFSYELFVLQHIAAAAVFLWLLWMHVPSYAQYNIWFAIAALVFDKLAMYAWTAWTNAPASGKTGSGLSKFIGHRAEIRAVNDEMTEVIVHDVQFKWAAGQHIYLRIPSIGPLEAHPFTIASACPDTSSASSIQLLIEKRGGFTKRLHAAATKQQKNGVTAIITGPLGRPPTWAAFETLILISASTGITFTLPILESIVNNTDGLTCVRRIEMLHVVRKRDSTDCYIERIKTAITAAERAGIALTVRIAVTCGTSTGTKSCCGSNCQCHNFEMAPNLAVEVSNTTAAAAGAASQKSDIEKGIIPIETKPITETSSLSITPSTEKGDITSTIISRPSSSARTNSETTSLKPTNRQIIYSSSRPDVGSFIRRPVEATAGETQVAVCGGKSIVACVRNHVAALSDERGVHKGTGAQGIALFTEHYCF</sequence>
<dbReference type="InterPro" id="IPR013121">
    <property type="entry name" value="Fe_red_NAD-bd_6"/>
</dbReference>
<evidence type="ECO:0000259" key="15">
    <source>
        <dbReference type="PROSITE" id="PS51384"/>
    </source>
</evidence>
<dbReference type="InterPro" id="IPR013112">
    <property type="entry name" value="FAD-bd_8"/>
</dbReference>
<dbReference type="RefSeq" id="XP_018133466.1">
    <property type="nucleotide sequence ID" value="XM_018271728.2"/>
</dbReference>
<organism evidence="16 17">
    <name type="scientific">Pseudogymnoascus verrucosus</name>
    <dbReference type="NCBI Taxonomy" id="342668"/>
    <lineage>
        <taxon>Eukaryota</taxon>
        <taxon>Fungi</taxon>
        <taxon>Dikarya</taxon>
        <taxon>Ascomycota</taxon>
        <taxon>Pezizomycotina</taxon>
        <taxon>Leotiomycetes</taxon>
        <taxon>Thelebolales</taxon>
        <taxon>Thelebolaceae</taxon>
        <taxon>Pseudogymnoascus</taxon>
    </lineage>
</organism>
<accession>A0A1B8GV80</accession>
<evidence type="ECO:0000256" key="6">
    <source>
        <dbReference type="ARBA" id="ARBA00022692"/>
    </source>
</evidence>
<dbReference type="OrthoDB" id="3944240at2759"/>
<evidence type="ECO:0000313" key="17">
    <source>
        <dbReference type="Proteomes" id="UP000091956"/>
    </source>
</evidence>
<dbReference type="InterPro" id="IPR051410">
    <property type="entry name" value="Ferric/Cupric_Reductase"/>
</dbReference>
<dbReference type="Proteomes" id="UP000091956">
    <property type="component" value="Unassembled WGS sequence"/>
</dbReference>
<keyword evidence="17" id="KW-1185">Reference proteome</keyword>
<keyword evidence="9" id="KW-0560">Oxidoreductase</keyword>
<evidence type="ECO:0000313" key="16">
    <source>
        <dbReference type="EMBL" id="OBT99733.1"/>
    </source>
</evidence>
<dbReference type="EC" id="1.16.1.9" evidence="3"/>
<keyword evidence="7" id="KW-0249">Electron transport</keyword>
<dbReference type="Pfam" id="PF08030">
    <property type="entry name" value="NAD_binding_6"/>
    <property type="match status" value="1"/>
</dbReference>
<dbReference type="EMBL" id="KV460211">
    <property type="protein sequence ID" value="OBT99733.1"/>
    <property type="molecule type" value="Genomic_DNA"/>
</dbReference>
<dbReference type="InterPro" id="IPR039261">
    <property type="entry name" value="FNR_nucleotide-bd"/>
</dbReference>
<dbReference type="GO" id="GO:0005886">
    <property type="term" value="C:plasma membrane"/>
    <property type="evidence" value="ECO:0007669"/>
    <property type="project" value="UniProtKB-SubCell"/>
</dbReference>
<keyword evidence="6 14" id="KW-0812">Transmembrane</keyword>
<comment type="subcellular location">
    <subcellularLocation>
        <location evidence="1">Cell membrane</location>
        <topology evidence="1">Multi-pass membrane protein</topology>
    </subcellularLocation>
</comment>
<evidence type="ECO:0000256" key="3">
    <source>
        <dbReference type="ARBA" id="ARBA00012668"/>
    </source>
</evidence>
<dbReference type="GO" id="GO:0015677">
    <property type="term" value="P:copper ion import"/>
    <property type="evidence" value="ECO:0007669"/>
    <property type="project" value="TreeGrafter"/>
</dbReference>
<reference evidence="16 17" key="1">
    <citation type="submission" date="2016-03" db="EMBL/GenBank/DDBJ databases">
        <title>Comparative genomics of Pseudogymnoascus destructans, the fungus causing white-nose syndrome of bats.</title>
        <authorList>
            <person name="Palmer J.M."/>
            <person name="Drees K.P."/>
            <person name="Foster J.T."/>
            <person name="Lindner D.L."/>
        </authorList>
    </citation>
    <scope>NUCLEOTIDE SEQUENCE [LARGE SCALE GENOMIC DNA]</scope>
    <source>
        <strain evidence="16 17">UAMH 10579</strain>
    </source>
</reference>
<dbReference type="GeneID" id="28835603"/>
<proteinExistence type="inferred from homology"/>
<feature type="domain" description="FAD-binding FR-type" evidence="15">
    <location>
        <begin position="308"/>
        <end position="413"/>
    </location>
</feature>
<keyword evidence="10" id="KW-0406">Ion transport</keyword>
<dbReference type="SFLD" id="SFLDG01168">
    <property type="entry name" value="Ferric_reductase_subgroup_(FRE"/>
    <property type="match status" value="1"/>
</dbReference>
<protein>
    <recommendedName>
        <fullName evidence="3">ferric-chelate reductase (NADPH)</fullName>
        <ecNumber evidence="3">1.16.1.9</ecNumber>
    </recommendedName>
</protein>
<dbReference type="PANTHER" id="PTHR32361:SF9">
    <property type="entry name" value="FERRIC REDUCTASE TRANSMEMBRANE COMPONENT 3-RELATED"/>
    <property type="match status" value="1"/>
</dbReference>
<dbReference type="CDD" id="cd06186">
    <property type="entry name" value="NOX_Duox_like_FAD_NADP"/>
    <property type="match status" value="1"/>
</dbReference>
<keyword evidence="5" id="KW-1003">Cell membrane</keyword>
<dbReference type="InterPro" id="IPR017938">
    <property type="entry name" value="Riboflavin_synthase-like_b-brl"/>
</dbReference>
<feature type="transmembrane region" description="Helical" evidence="14">
    <location>
        <begin position="247"/>
        <end position="267"/>
    </location>
</feature>
<evidence type="ECO:0000256" key="4">
    <source>
        <dbReference type="ARBA" id="ARBA00022448"/>
    </source>
</evidence>
<comment type="similarity">
    <text evidence="2">Belongs to the ferric reductase (FRE) family.</text>
</comment>
<dbReference type="Gene3D" id="3.40.50.80">
    <property type="entry name" value="Nucleotide-binding domain of ferredoxin-NADP reductase (FNR) module"/>
    <property type="match status" value="1"/>
</dbReference>
<evidence type="ECO:0000256" key="1">
    <source>
        <dbReference type="ARBA" id="ARBA00004651"/>
    </source>
</evidence>
<feature type="transmembrane region" description="Helical" evidence="14">
    <location>
        <begin position="183"/>
        <end position="201"/>
    </location>
</feature>
<feature type="transmembrane region" description="Helical" evidence="14">
    <location>
        <begin position="221"/>
        <end position="240"/>
    </location>
</feature>
<name>A0A1B8GV80_9PEZI</name>
<dbReference type="InterPro" id="IPR013130">
    <property type="entry name" value="Fe3_Rdtase_TM_dom"/>
</dbReference>
<dbReference type="GO" id="GO:0006826">
    <property type="term" value="P:iron ion transport"/>
    <property type="evidence" value="ECO:0007669"/>
    <property type="project" value="TreeGrafter"/>
</dbReference>
<feature type="transmembrane region" description="Helical" evidence="14">
    <location>
        <begin position="113"/>
        <end position="131"/>
    </location>
</feature>
<feature type="transmembrane region" description="Helical" evidence="14">
    <location>
        <begin position="30"/>
        <end position="48"/>
    </location>
</feature>
<dbReference type="Gene3D" id="2.40.30.10">
    <property type="entry name" value="Translation factors"/>
    <property type="match status" value="1"/>
</dbReference>
<keyword evidence="4" id="KW-0813">Transport</keyword>
<dbReference type="AlphaFoldDB" id="A0A1B8GV80"/>
<dbReference type="PROSITE" id="PS51384">
    <property type="entry name" value="FAD_FR"/>
    <property type="match status" value="1"/>
</dbReference>
<dbReference type="PANTHER" id="PTHR32361">
    <property type="entry name" value="FERRIC/CUPRIC REDUCTASE TRANSMEMBRANE COMPONENT"/>
    <property type="match status" value="1"/>
</dbReference>
<evidence type="ECO:0000256" key="11">
    <source>
        <dbReference type="ARBA" id="ARBA00023136"/>
    </source>
</evidence>